<sequence length="67" mass="7448">MDHLQDINKAQEHPFGINHNNVQIASQAVLDLYGKLSCAPTDDKQIRLLAALKCFLSEESLQLNSAQ</sequence>
<evidence type="ECO:0000313" key="1">
    <source>
        <dbReference type="EMBL" id="CAG8532184.1"/>
    </source>
</evidence>
<dbReference type="AlphaFoldDB" id="A0A9N9FFG8"/>
<protein>
    <submittedName>
        <fullName evidence="1">8897_t:CDS:1</fullName>
    </submittedName>
</protein>
<comment type="caution">
    <text evidence="1">The sequence shown here is derived from an EMBL/GenBank/DDBJ whole genome shotgun (WGS) entry which is preliminary data.</text>
</comment>
<reference evidence="1" key="1">
    <citation type="submission" date="2021-06" db="EMBL/GenBank/DDBJ databases">
        <authorList>
            <person name="Kallberg Y."/>
            <person name="Tangrot J."/>
            <person name="Rosling A."/>
        </authorList>
    </citation>
    <scope>NUCLEOTIDE SEQUENCE</scope>
    <source>
        <strain evidence="1">FL130A</strain>
    </source>
</reference>
<accession>A0A9N9FFG8</accession>
<dbReference type="EMBL" id="CAJVPS010001278">
    <property type="protein sequence ID" value="CAG8532184.1"/>
    <property type="molecule type" value="Genomic_DNA"/>
</dbReference>
<proteinExistence type="predicted"/>
<name>A0A9N9FFG8_9GLOM</name>
<organism evidence="1 2">
    <name type="scientific">Ambispora leptoticha</name>
    <dbReference type="NCBI Taxonomy" id="144679"/>
    <lineage>
        <taxon>Eukaryota</taxon>
        <taxon>Fungi</taxon>
        <taxon>Fungi incertae sedis</taxon>
        <taxon>Mucoromycota</taxon>
        <taxon>Glomeromycotina</taxon>
        <taxon>Glomeromycetes</taxon>
        <taxon>Archaeosporales</taxon>
        <taxon>Ambisporaceae</taxon>
        <taxon>Ambispora</taxon>
    </lineage>
</organism>
<keyword evidence="2" id="KW-1185">Reference proteome</keyword>
<evidence type="ECO:0000313" key="2">
    <source>
        <dbReference type="Proteomes" id="UP000789508"/>
    </source>
</evidence>
<gene>
    <name evidence="1" type="ORF">ALEPTO_LOCUS4992</name>
</gene>
<dbReference type="Proteomes" id="UP000789508">
    <property type="component" value="Unassembled WGS sequence"/>
</dbReference>